<dbReference type="CDD" id="cd07247">
    <property type="entry name" value="SgaA_N_like"/>
    <property type="match status" value="2"/>
</dbReference>
<evidence type="ECO:0000313" key="2">
    <source>
        <dbReference type="EMBL" id="OKH92612.1"/>
    </source>
</evidence>
<protein>
    <recommendedName>
        <fullName evidence="1">VOC domain-containing protein</fullName>
    </recommendedName>
</protein>
<keyword evidence="3" id="KW-1185">Reference proteome</keyword>
<proteinExistence type="predicted"/>
<organism evidence="2 3">
    <name type="scientific">Streptomyces uncialis</name>
    <dbReference type="NCBI Taxonomy" id="1048205"/>
    <lineage>
        <taxon>Bacteria</taxon>
        <taxon>Bacillati</taxon>
        <taxon>Actinomycetota</taxon>
        <taxon>Actinomycetes</taxon>
        <taxon>Kitasatosporales</taxon>
        <taxon>Streptomycetaceae</taxon>
        <taxon>Streptomyces</taxon>
    </lineage>
</organism>
<dbReference type="AlphaFoldDB" id="A0A1Q4V434"/>
<dbReference type="PANTHER" id="PTHR33993">
    <property type="entry name" value="GLYOXALASE-RELATED"/>
    <property type="match status" value="1"/>
</dbReference>
<sequence>MSSRPGTPALIDVTSADLDASKEFYRGLFGWEFDGSLDPSGTYTYAVDGGNPIAGLRAAQPGQPPAWTLYLHSDAADATAQGVKDLGGQVVYQNEAPQQGHVVIAADPTGAFFGAWQSLRDAEFRTGAPGTLAWAELNTRQGSAADEFYRGLFGYEQQQIGDGVTYDYSVWGHGAAPFLGRLQLPDAVPAEVPPHWTVYFGVDPASGTDKLVERAVGLGATLVSAPEDIPAGRKAVLTDVAGAVFAVIDGSKATR</sequence>
<dbReference type="InterPro" id="IPR041581">
    <property type="entry name" value="Glyoxalase_6"/>
</dbReference>
<comment type="caution">
    <text evidence="2">The sequence shown here is derived from an EMBL/GenBank/DDBJ whole genome shotgun (WGS) entry which is preliminary data.</text>
</comment>
<dbReference type="Proteomes" id="UP000186455">
    <property type="component" value="Unassembled WGS sequence"/>
</dbReference>
<dbReference type="Gene3D" id="3.10.180.10">
    <property type="entry name" value="2,3-Dihydroxybiphenyl 1,2-Dioxygenase, domain 1"/>
    <property type="match status" value="2"/>
</dbReference>
<dbReference type="EMBL" id="LFBV01000006">
    <property type="protein sequence ID" value="OKH92612.1"/>
    <property type="molecule type" value="Genomic_DNA"/>
</dbReference>
<evidence type="ECO:0000313" key="3">
    <source>
        <dbReference type="Proteomes" id="UP000186455"/>
    </source>
</evidence>
<gene>
    <name evidence="2" type="ORF">AB852_23525</name>
</gene>
<dbReference type="SUPFAM" id="SSF54593">
    <property type="entry name" value="Glyoxalase/Bleomycin resistance protein/Dihydroxybiphenyl dioxygenase"/>
    <property type="match status" value="2"/>
</dbReference>
<dbReference type="PANTHER" id="PTHR33993:SF14">
    <property type="entry name" value="GB|AAF24581.1"/>
    <property type="match status" value="1"/>
</dbReference>
<dbReference type="InterPro" id="IPR029068">
    <property type="entry name" value="Glyas_Bleomycin-R_OHBP_Dase"/>
</dbReference>
<dbReference type="InterPro" id="IPR037523">
    <property type="entry name" value="VOC_core"/>
</dbReference>
<feature type="domain" description="VOC" evidence="1">
    <location>
        <begin position="7"/>
        <end position="118"/>
    </location>
</feature>
<reference evidence="2 3" key="1">
    <citation type="submission" date="2015-06" db="EMBL/GenBank/DDBJ databases">
        <title>Cloning and characterization of the uncialamcin biosynthetic gene cluster.</title>
        <authorList>
            <person name="Yan X."/>
            <person name="Huang T."/>
            <person name="Ge H."/>
            <person name="Shen B."/>
        </authorList>
    </citation>
    <scope>NUCLEOTIDE SEQUENCE [LARGE SCALE GENOMIC DNA]</scope>
    <source>
        <strain evidence="2 3">DCA2648</strain>
    </source>
</reference>
<dbReference type="PROSITE" id="PS51819">
    <property type="entry name" value="VOC"/>
    <property type="match status" value="2"/>
</dbReference>
<name>A0A1Q4V434_9ACTN</name>
<dbReference type="Pfam" id="PF18029">
    <property type="entry name" value="Glyoxalase_6"/>
    <property type="match status" value="2"/>
</dbReference>
<dbReference type="InterPro" id="IPR052164">
    <property type="entry name" value="Anthracycline_SecMetBiosynth"/>
</dbReference>
<accession>A0A1Q4V434</accession>
<feature type="domain" description="VOC" evidence="1">
    <location>
        <begin position="131"/>
        <end position="250"/>
    </location>
</feature>
<evidence type="ECO:0000259" key="1">
    <source>
        <dbReference type="PROSITE" id="PS51819"/>
    </source>
</evidence>
<dbReference type="STRING" id="1048205.AB852_23525"/>
<dbReference type="RefSeq" id="WP_073792222.1">
    <property type="nucleotide sequence ID" value="NZ_LFBV01000006.1"/>
</dbReference>